<dbReference type="GO" id="GO:0030170">
    <property type="term" value="F:pyridoxal phosphate binding"/>
    <property type="evidence" value="ECO:0007669"/>
    <property type="project" value="TreeGrafter"/>
</dbReference>
<dbReference type="AlphaFoldDB" id="C5L0M1"/>
<dbReference type="Proteomes" id="UP000007800">
    <property type="component" value="Unassembled WGS sequence"/>
</dbReference>
<organism evidence="14">
    <name type="scientific">Perkinsus marinus (strain ATCC 50983 / TXsc)</name>
    <dbReference type="NCBI Taxonomy" id="423536"/>
    <lineage>
        <taxon>Eukaryota</taxon>
        <taxon>Sar</taxon>
        <taxon>Alveolata</taxon>
        <taxon>Perkinsozoa</taxon>
        <taxon>Perkinsea</taxon>
        <taxon>Perkinsida</taxon>
        <taxon>Perkinsidae</taxon>
        <taxon>Perkinsus</taxon>
    </lineage>
</organism>
<dbReference type="InterPro" id="IPR015422">
    <property type="entry name" value="PyrdxlP-dep_Trfase_small"/>
</dbReference>
<comment type="pathway">
    <text evidence="2">Amino-acid biosynthesis; L-serine biosynthesis; L-serine from 3-phospho-D-glycerate: step 2/3.</text>
</comment>
<accession>C5L0M1</accession>
<dbReference type="Pfam" id="PF00266">
    <property type="entry name" value="Aminotran_5"/>
    <property type="match status" value="1"/>
</dbReference>
<evidence type="ECO:0000256" key="2">
    <source>
        <dbReference type="ARBA" id="ARBA00005099"/>
    </source>
</evidence>
<dbReference type="GO" id="GO:0004648">
    <property type="term" value="F:O-phospho-L-serine:2-oxoglutarate aminotransferase activity"/>
    <property type="evidence" value="ECO:0007669"/>
    <property type="project" value="UniProtKB-EC"/>
</dbReference>
<evidence type="ECO:0000256" key="7">
    <source>
        <dbReference type="ARBA" id="ARBA00022679"/>
    </source>
</evidence>
<dbReference type="HAMAP" id="MF_00160">
    <property type="entry name" value="SerC_aminotrans_5"/>
    <property type="match status" value="1"/>
</dbReference>
<gene>
    <name evidence="13" type="ORF">Pmar_PMAR000334</name>
</gene>
<keyword evidence="9" id="KW-0718">Serine biosynthesis</keyword>
<keyword evidence="14" id="KW-1185">Reference proteome</keyword>
<keyword evidence="5 13" id="KW-0032">Aminotransferase</keyword>
<dbReference type="GO" id="GO:0006564">
    <property type="term" value="P:L-serine biosynthetic process"/>
    <property type="evidence" value="ECO:0007669"/>
    <property type="project" value="UniProtKB-KW"/>
</dbReference>
<dbReference type="InterPro" id="IPR015421">
    <property type="entry name" value="PyrdxlP-dep_Trfase_major"/>
</dbReference>
<feature type="domain" description="Aminotransferase class V" evidence="12">
    <location>
        <begin position="3"/>
        <end position="267"/>
    </location>
</feature>
<dbReference type="Gene3D" id="3.90.1150.10">
    <property type="entry name" value="Aspartate Aminotransferase, domain 1"/>
    <property type="match status" value="1"/>
</dbReference>
<comment type="catalytic activity">
    <reaction evidence="11">
        <text>O-phospho-L-serine + 2-oxoglutarate = 3-phosphooxypyruvate + L-glutamate</text>
        <dbReference type="Rhea" id="RHEA:14329"/>
        <dbReference type="ChEBI" id="CHEBI:16810"/>
        <dbReference type="ChEBI" id="CHEBI:18110"/>
        <dbReference type="ChEBI" id="CHEBI:29985"/>
        <dbReference type="ChEBI" id="CHEBI:57524"/>
        <dbReference type="EC" id="2.6.1.52"/>
    </reaction>
</comment>
<evidence type="ECO:0000256" key="4">
    <source>
        <dbReference type="ARBA" id="ARBA00013030"/>
    </source>
</evidence>
<evidence type="ECO:0000313" key="14">
    <source>
        <dbReference type="Proteomes" id="UP000007800"/>
    </source>
</evidence>
<dbReference type="FunFam" id="3.90.1150.10:FF:000006">
    <property type="entry name" value="Phosphoserine aminotransferase"/>
    <property type="match status" value="1"/>
</dbReference>
<comment type="catalytic activity">
    <reaction evidence="10">
        <text>4-(phosphooxy)-L-threonine + 2-oxoglutarate = (R)-3-hydroxy-2-oxo-4-phosphooxybutanoate + L-glutamate</text>
        <dbReference type="Rhea" id="RHEA:16573"/>
        <dbReference type="ChEBI" id="CHEBI:16810"/>
        <dbReference type="ChEBI" id="CHEBI:29985"/>
        <dbReference type="ChEBI" id="CHEBI:58452"/>
        <dbReference type="ChEBI" id="CHEBI:58538"/>
        <dbReference type="EC" id="2.6.1.52"/>
    </reaction>
</comment>
<dbReference type="OrthoDB" id="1703350at2759"/>
<dbReference type="UniPathway" id="UPA00135">
    <property type="reaction ID" value="UER00197"/>
</dbReference>
<evidence type="ECO:0000256" key="8">
    <source>
        <dbReference type="ARBA" id="ARBA00022898"/>
    </source>
</evidence>
<comment type="cofactor">
    <cofactor evidence="1">
        <name>pyridoxal 5'-phosphate</name>
        <dbReference type="ChEBI" id="CHEBI:597326"/>
    </cofactor>
</comment>
<dbReference type="InParanoid" id="C5L0M1"/>
<dbReference type="PANTHER" id="PTHR43247:SF1">
    <property type="entry name" value="PHOSPHOSERINE AMINOTRANSFERASE"/>
    <property type="match status" value="1"/>
</dbReference>
<evidence type="ECO:0000256" key="5">
    <source>
        <dbReference type="ARBA" id="ARBA00022576"/>
    </source>
</evidence>
<proteinExistence type="inferred from homology"/>
<keyword evidence="6" id="KW-0028">Amino-acid biosynthesis</keyword>
<comment type="similarity">
    <text evidence="3">Belongs to the class-V pyridoxal-phosphate-dependent aminotransferase family. SerC subfamily.</text>
</comment>
<dbReference type="InterPro" id="IPR000192">
    <property type="entry name" value="Aminotrans_V_dom"/>
</dbReference>
<evidence type="ECO:0000313" key="13">
    <source>
        <dbReference type="EMBL" id="EER09722.1"/>
    </source>
</evidence>
<evidence type="ECO:0000256" key="6">
    <source>
        <dbReference type="ARBA" id="ARBA00022605"/>
    </source>
</evidence>
<dbReference type="RefSeq" id="XP_002777927.1">
    <property type="nucleotide sequence ID" value="XM_002777881.1"/>
</dbReference>
<sequence>MMGEGKKADYIVTGQWSEKAAKEAAKYGDVNVVVNTKPEKFTHVPRLSEYKDKLSSDASYVYYCMNETVNGVEFDYVPEVGDKPLVCDMSSNFMSRPIDFSKFAVVYAGAQKNLGPAGVTVVIVDEKYLGNEMPITPTYMNWATMAKAGSMYNTPACYAIYMTGLYLKYTKAHGGLKHWDDLAEKKSGLLYGAIEESNGFYNAPVAKNVRSRMNVPFVIKDNDDDLKKKFLAEAKEVGLVTLSGHRSVGGLRASLYNGMPLEGVQRLVEFMHKFYTENK</sequence>
<evidence type="ECO:0000256" key="11">
    <source>
        <dbReference type="ARBA" id="ARBA00049007"/>
    </source>
</evidence>
<keyword evidence="7 13" id="KW-0808">Transferase</keyword>
<dbReference type="SUPFAM" id="SSF53383">
    <property type="entry name" value="PLP-dependent transferases"/>
    <property type="match status" value="1"/>
</dbReference>
<protein>
    <recommendedName>
        <fullName evidence="4">phosphoserine transaminase</fullName>
        <ecNumber evidence="4">2.6.1.52</ecNumber>
    </recommendedName>
</protein>
<keyword evidence="8" id="KW-0663">Pyridoxal phosphate</keyword>
<name>C5L0M1_PERM5</name>
<evidence type="ECO:0000256" key="3">
    <source>
        <dbReference type="ARBA" id="ARBA00006904"/>
    </source>
</evidence>
<dbReference type="InterPro" id="IPR022278">
    <property type="entry name" value="Pser_aminoTfrase"/>
</dbReference>
<dbReference type="OMA" id="IGISVLX"/>
<dbReference type="NCBIfam" id="NF003764">
    <property type="entry name" value="PRK05355.1"/>
    <property type="match status" value="1"/>
</dbReference>
<dbReference type="GO" id="GO:0005737">
    <property type="term" value="C:cytoplasm"/>
    <property type="evidence" value="ECO:0007669"/>
    <property type="project" value="TreeGrafter"/>
</dbReference>
<dbReference type="EC" id="2.6.1.52" evidence="4"/>
<evidence type="ECO:0000256" key="10">
    <source>
        <dbReference type="ARBA" id="ARBA00047630"/>
    </source>
</evidence>
<dbReference type="EMBL" id="GG678102">
    <property type="protein sequence ID" value="EER09722.1"/>
    <property type="molecule type" value="Genomic_DNA"/>
</dbReference>
<reference evidence="13 14" key="1">
    <citation type="submission" date="2008-07" db="EMBL/GenBank/DDBJ databases">
        <authorList>
            <person name="El-Sayed N."/>
            <person name="Caler E."/>
            <person name="Inman J."/>
            <person name="Amedeo P."/>
            <person name="Hass B."/>
            <person name="Wortman J."/>
        </authorList>
    </citation>
    <scope>NUCLEOTIDE SEQUENCE [LARGE SCALE GENOMIC DNA]</scope>
    <source>
        <strain evidence="14">ATCC 50983 / TXsc</strain>
    </source>
</reference>
<evidence type="ECO:0000259" key="12">
    <source>
        <dbReference type="Pfam" id="PF00266"/>
    </source>
</evidence>
<evidence type="ECO:0000256" key="9">
    <source>
        <dbReference type="ARBA" id="ARBA00023299"/>
    </source>
</evidence>
<dbReference type="InterPro" id="IPR015424">
    <property type="entry name" value="PyrdxlP-dep_Trfase"/>
</dbReference>
<dbReference type="Gene3D" id="3.40.640.10">
    <property type="entry name" value="Type I PLP-dependent aspartate aminotransferase-like (Major domain)"/>
    <property type="match status" value="1"/>
</dbReference>
<evidence type="ECO:0000256" key="1">
    <source>
        <dbReference type="ARBA" id="ARBA00001933"/>
    </source>
</evidence>
<dbReference type="PANTHER" id="PTHR43247">
    <property type="entry name" value="PHOSPHOSERINE AMINOTRANSFERASE"/>
    <property type="match status" value="1"/>
</dbReference>
<dbReference type="GeneID" id="9052634"/>